<evidence type="ECO:0000313" key="3">
    <source>
        <dbReference type="EMBL" id="MPA58538.1"/>
    </source>
</evidence>
<keyword evidence="2" id="KW-1133">Transmembrane helix</keyword>
<dbReference type="AlphaFoldDB" id="A0A5B7ARE6"/>
<dbReference type="GO" id="GO:0006364">
    <property type="term" value="P:rRNA processing"/>
    <property type="evidence" value="ECO:0007669"/>
    <property type="project" value="TreeGrafter"/>
</dbReference>
<feature type="compositionally biased region" description="Polar residues" evidence="1">
    <location>
        <begin position="269"/>
        <end position="283"/>
    </location>
</feature>
<keyword evidence="2" id="KW-0472">Membrane</keyword>
<dbReference type="PANTHER" id="PTHR34105">
    <property type="entry name" value="PROLINE-, GLUTAMIC ACID- AND LEUCINE-RICH PROTEIN 1"/>
    <property type="match status" value="1"/>
</dbReference>
<dbReference type="EMBL" id="GHES01027979">
    <property type="protein sequence ID" value="MPA58538.1"/>
    <property type="molecule type" value="Transcribed_RNA"/>
</dbReference>
<feature type="region of interest" description="Disordered" evidence="1">
    <location>
        <begin position="247"/>
        <end position="313"/>
    </location>
</feature>
<name>A0A5B7ARE6_DAVIN</name>
<feature type="region of interest" description="Disordered" evidence="1">
    <location>
        <begin position="115"/>
        <end position="138"/>
    </location>
</feature>
<dbReference type="GO" id="GO:0005634">
    <property type="term" value="C:nucleus"/>
    <property type="evidence" value="ECO:0007669"/>
    <property type="project" value="TreeGrafter"/>
</dbReference>
<dbReference type="PANTHER" id="PTHR34105:SF1">
    <property type="entry name" value="PROLINE-, GLUTAMIC ACID- AND LEUCINE-RICH PROTEIN 1"/>
    <property type="match status" value="1"/>
</dbReference>
<accession>A0A5B7ARE6</accession>
<proteinExistence type="predicted"/>
<protein>
    <submittedName>
        <fullName evidence="3">Putative proline-, glutamic acid-and leucine-rich protein 1</fullName>
    </submittedName>
</protein>
<keyword evidence="2" id="KW-0812">Transmembrane</keyword>
<organism evidence="3">
    <name type="scientific">Davidia involucrata</name>
    <name type="common">Dove tree</name>
    <dbReference type="NCBI Taxonomy" id="16924"/>
    <lineage>
        <taxon>Eukaryota</taxon>
        <taxon>Viridiplantae</taxon>
        <taxon>Streptophyta</taxon>
        <taxon>Embryophyta</taxon>
        <taxon>Tracheophyta</taxon>
        <taxon>Spermatophyta</taxon>
        <taxon>Magnoliopsida</taxon>
        <taxon>eudicotyledons</taxon>
        <taxon>Gunneridae</taxon>
        <taxon>Pentapetalae</taxon>
        <taxon>asterids</taxon>
        <taxon>Cornales</taxon>
        <taxon>Nyssaceae</taxon>
        <taxon>Davidia</taxon>
    </lineage>
</organism>
<evidence type="ECO:0000256" key="1">
    <source>
        <dbReference type="SAM" id="MobiDB-lite"/>
    </source>
</evidence>
<evidence type="ECO:0000256" key="2">
    <source>
        <dbReference type="SAM" id="Phobius"/>
    </source>
</evidence>
<sequence length="313" mass="33657">MACMILSLVLWRIHFKKIMEAKYILFVALPLDCTICWHIVCFYLLVTHVLKMAFAGMQETGTKLAEFCAHALLALEVLIHPRALPLIDFPSANNNSFDGIKSRFPENLYSAGQKQNNPFSSGTLGKGPADPDSDDELYKSWLGNGDEIQVPEIDLEKNLSYAEESLETVKDPSAEKLLSVGGSSSKKIPEENEQGPAAAVATDWIGGNVDEIMVESQQIQGLDKQSQEPISQVGTMPAVDCGSTGAQFGTIDAETAPGKDALAAEGDRSPTTGEKTIATASNSDRGKASVFELDDDLSTDSIPDIVDGDPDSD</sequence>
<feature type="transmembrane region" description="Helical" evidence="2">
    <location>
        <begin position="21"/>
        <end position="45"/>
    </location>
</feature>
<reference evidence="3" key="1">
    <citation type="submission" date="2019-08" db="EMBL/GenBank/DDBJ databases">
        <title>Reference gene set and small RNA set construction with multiple tissues from Davidia involucrata Baill.</title>
        <authorList>
            <person name="Yang H."/>
            <person name="Zhou C."/>
            <person name="Li G."/>
            <person name="Wang J."/>
            <person name="Gao P."/>
            <person name="Wang M."/>
            <person name="Wang R."/>
            <person name="Zhao Y."/>
        </authorList>
    </citation>
    <scope>NUCLEOTIDE SEQUENCE</scope>
    <source>
        <tissue evidence="3">Mixed with DoveR01_LX</tissue>
    </source>
</reference>
<gene>
    <name evidence="3" type="ORF">Din_027979</name>
</gene>